<dbReference type="GO" id="GO:0016787">
    <property type="term" value="F:hydrolase activity"/>
    <property type="evidence" value="ECO:0007669"/>
    <property type="project" value="UniProtKB-KW"/>
</dbReference>
<dbReference type="InterPro" id="IPR041492">
    <property type="entry name" value="HAD_2"/>
</dbReference>
<accession>A0A1Q2C793</accession>
<evidence type="ECO:0000313" key="2">
    <source>
        <dbReference type="Proteomes" id="UP000188159"/>
    </source>
</evidence>
<dbReference type="PRINTS" id="PR00413">
    <property type="entry name" value="HADHALOGNASE"/>
</dbReference>
<sequence>MINKEGGIETMDLNKLKEIQAVVFDMDGLMFDSERYVQKSWDIAGERLGYGPLGHNIVNTLGTNLTNRKKYFLEHYGNDFPFDKFLDGYRDAYYELVENGVPAKKGLHEILKVLREKGLKIGVATSSSEEHAVSNLKREGIFDYFDSVITGNMIEHGKPEPDIYIEACRQLKVDPSKAIALEDAINGIRSAHGAGMNPVMIPDIVQDTSKVDDILFGKCESLLEFAEILQGVTLDIEETQK</sequence>
<organism evidence="1 2">
    <name type="scientific">Anaerostipes hadrus</name>
    <dbReference type="NCBI Taxonomy" id="649756"/>
    <lineage>
        <taxon>Bacteria</taxon>
        <taxon>Bacillati</taxon>
        <taxon>Bacillota</taxon>
        <taxon>Clostridia</taxon>
        <taxon>Lachnospirales</taxon>
        <taxon>Lachnospiraceae</taxon>
        <taxon>Anaerostipes</taxon>
    </lineage>
</organism>
<keyword evidence="1" id="KW-0378">Hydrolase</keyword>
<dbReference type="InterPro" id="IPR036412">
    <property type="entry name" value="HAD-like_sf"/>
</dbReference>
<evidence type="ECO:0000313" key="1">
    <source>
        <dbReference type="EMBL" id="AQP39545.1"/>
    </source>
</evidence>
<dbReference type="PANTHER" id="PTHR18901">
    <property type="entry name" value="2-DEOXYGLUCOSE-6-PHOSPHATE PHOSPHATASE 2"/>
    <property type="match status" value="1"/>
</dbReference>
<gene>
    <name evidence="1" type="ORF">DO83_08075</name>
</gene>
<dbReference type="NCBIfam" id="TIGR01509">
    <property type="entry name" value="HAD-SF-IA-v3"/>
    <property type="match status" value="1"/>
</dbReference>
<dbReference type="SUPFAM" id="SSF56784">
    <property type="entry name" value="HAD-like"/>
    <property type="match status" value="1"/>
</dbReference>
<dbReference type="CDD" id="cd07505">
    <property type="entry name" value="HAD_BPGM-like"/>
    <property type="match status" value="1"/>
</dbReference>
<dbReference type="SFLD" id="SFLDS00003">
    <property type="entry name" value="Haloacid_Dehalogenase"/>
    <property type="match status" value="1"/>
</dbReference>
<dbReference type="InterPro" id="IPR023198">
    <property type="entry name" value="PGP-like_dom2"/>
</dbReference>
<dbReference type="Proteomes" id="UP000188159">
    <property type="component" value="Chromosome"/>
</dbReference>
<protein>
    <submittedName>
        <fullName evidence="1">Hydrolase</fullName>
    </submittedName>
</protein>
<dbReference type="RefSeq" id="WP_077326466.1">
    <property type="nucleotide sequence ID" value="NZ_CP012098.1"/>
</dbReference>
<dbReference type="AlphaFoldDB" id="A0A1Q2C793"/>
<dbReference type="Gene3D" id="3.40.50.1000">
    <property type="entry name" value="HAD superfamily/HAD-like"/>
    <property type="match status" value="1"/>
</dbReference>
<dbReference type="InterPro" id="IPR006439">
    <property type="entry name" value="HAD-SF_hydro_IA"/>
</dbReference>
<dbReference type="Pfam" id="PF13419">
    <property type="entry name" value="HAD_2"/>
    <property type="match status" value="1"/>
</dbReference>
<dbReference type="PANTHER" id="PTHR18901:SF38">
    <property type="entry name" value="PSEUDOURIDINE-5'-PHOSPHATASE"/>
    <property type="match status" value="1"/>
</dbReference>
<dbReference type="SFLD" id="SFLDG01129">
    <property type="entry name" value="C1.5:_HAD__Beta-PGM__Phosphata"/>
    <property type="match status" value="1"/>
</dbReference>
<dbReference type="Gene3D" id="1.10.150.240">
    <property type="entry name" value="Putative phosphatase, domain 2"/>
    <property type="match status" value="1"/>
</dbReference>
<dbReference type="InterPro" id="IPR023214">
    <property type="entry name" value="HAD_sf"/>
</dbReference>
<dbReference type="SFLD" id="SFLDG01135">
    <property type="entry name" value="C1.5.6:_HAD__Beta-PGM__Phospha"/>
    <property type="match status" value="1"/>
</dbReference>
<reference evidence="1 2" key="1">
    <citation type="journal article" date="2016" name="Sci. Rep.">
        <title>Accelerated dysbiosis of gut microbiota during aggravation of DSS-induced colitis by a butyrate-producing bacterium.</title>
        <authorList>
            <person name="Zhang Q."/>
            <person name="Wu Y."/>
            <person name="Wang J."/>
            <person name="Wu G."/>
            <person name="Long W."/>
            <person name="Xue Z."/>
            <person name="Wang L."/>
            <person name="Zhang X."/>
            <person name="Pang X."/>
            <person name="Zhao Y."/>
            <person name="Zhao L."/>
            <person name="Zhang C."/>
        </authorList>
    </citation>
    <scope>NUCLEOTIDE SEQUENCE [LARGE SCALE GENOMIC DNA]</scope>
    <source>
        <strain evidence="1 2">BPB5</strain>
    </source>
</reference>
<dbReference type="EMBL" id="CP012098">
    <property type="protein sequence ID" value="AQP39545.1"/>
    <property type="molecule type" value="Genomic_DNA"/>
</dbReference>
<name>A0A1Q2C793_ANAHA</name>
<proteinExistence type="predicted"/>
<dbReference type="NCBIfam" id="TIGR01549">
    <property type="entry name" value="HAD-SF-IA-v1"/>
    <property type="match status" value="1"/>
</dbReference>